<keyword evidence="9" id="KW-0121">Carboxypeptidase</keyword>
<evidence type="ECO:0000313" key="9">
    <source>
        <dbReference type="EMBL" id="SFM27210.1"/>
    </source>
</evidence>
<dbReference type="PROSITE" id="PS52035">
    <property type="entry name" value="PEPTIDASE_M14"/>
    <property type="match status" value="1"/>
</dbReference>
<dbReference type="RefSeq" id="WP_175495490.1">
    <property type="nucleotide sequence ID" value="NZ_FOTR01000011.1"/>
</dbReference>
<dbReference type="GO" id="GO:0005615">
    <property type="term" value="C:extracellular space"/>
    <property type="evidence" value="ECO:0007669"/>
    <property type="project" value="TreeGrafter"/>
</dbReference>
<evidence type="ECO:0000256" key="4">
    <source>
        <dbReference type="ARBA" id="ARBA00022801"/>
    </source>
</evidence>
<dbReference type="InterPro" id="IPR000834">
    <property type="entry name" value="Peptidase_M14"/>
</dbReference>
<keyword evidence="6" id="KW-0482">Metalloprotease</keyword>
<gene>
    <name evidence="9" type="ORF">SAMN04487943_11178</name>
</gene>
<name>A0A1I4PHY6_9BACI</name>
<evidence type="ECO:0000259" key="8">
    <source>
        <dbReference type="PROSITE" id="PS52035"/>
    </source>
</evidence>
<evidence type="ECO:0000256" key="5">
    <source>
        <dbReference type="ARBA" id="ARBA00022833"/>
    </source>
</evidence>
<dbReference type="STRING" id="334253.SAMN04487943_11178"/>
<dbReference type="Pfam" id="PF00246">
    <property type="entry name" value="Peptidase_M14"/>
    <property type="match status" value="1"/>
</dbReference>
<reference evidence="10" key="1">
    <citation type="submission" date="2016-10" db="EMBL/GenBank/DDBJ databases">
        <authorList>
            <person name="Varghese N."/>
            <person name="Submissions S."/>
        </authorList>
    </citation>
    <scope>NUCLEOTIDE SEQUENCE [LARGE SCALE GENOMIC DNA]</scope>
    <source>
        <strain evidence="10">CGMCC 1.4250</strain>
    </source>
</reference>
<accession>A0A1I4PHY6</accession>
<dbReference type="GO" id="GO:0004181">
    <property type="term" value="F:metallocarboxypeptidase activity"/>
    <property type="evidence" value="ECO:0007669"/>
    <property type="project" value="InterPro"/>
</dbReference>
<feature type="domain" description="Peptidase M14" evidence="8">
    <location>
        <begin position="23"/>
        <end position="278"/>
    </location>
</feature>
<evidence type="ECO:0000256" key="7">
    <source>
        <dbReference type="PROSITE-ProRule" id="PRU01379"/>
    </source>
</evidence>
<dbReference type="EMBL" id="FOTR01000011">
    <property type="protein sequence ID" value="SFM27210.1"/>
    <property type="molecule type" value="Genomic_DNA"/>
</dbReference>
<evidence type="ECO:0000313" key="10">
    <source>
        <dbReference type="Proteomes" id="UP000198565"/>
    </source>
</evidence>
<keyword evidence="4" id="KW-0378">Hydrolase</keyword>
<protein>
    <submittedName>
        <fullName evidence="9">Zinc carboxypeptidase</fullName>
    </submittedName>
</protein>
<keyword evidence="5" id="KW-0862">Zinc</keyword>
<dbReference type="AlphaFoldDB" id="A0A1I4PHY6"/>
<dbReference type="Gene3D" id="3.40.630.10">
    <property type="entry name" value="Zn peptidases"/>
    <property type="match status" value="1"/>
</dbReference>
<organism evidence="9 10">
    <name type="scientific">Gracilibacillus orientalis</name>
    <dbReference type="NCBI Taxonomy" id="334253"/>
    <lineage>
        <taxon>Bacteria</taxon>
        <taxon>Bacillati</taxon>
        <taxon>Bacillota</taxon>
        <taxon>Bacilli</taxon>
        <taxon>Bacillales</taxon>
        <taxon>Bacillaceae</taxon>
        <taxon>Gracilibacillus</taxon>
    </lineage>
</organism>
<evidence type="ECO:0000256" key="3">
    <source>
        <dbReference type="ARBA" id="ARBA00022670"/>
    </source>
</evidence>
<dbReference type="GO" id="GO:0008270">
    <property type="term" value="F:zinc ion binding"/>
    <property type="evidence" value="ECO:0007669"/>
    <property type="project" value="InterPro"/>
</dbReference>
<dbReference type="SUPFAM" id="SSF53187">
    <property type="entry name" value="Zn-dependent exopeptidases"/>
    <property type="match status" value="1"/>
</dbReference>
<dbReference type="Proteomes" id="UP000198565">
    <property type="component" value="Unassembled WGS sequence"/>
</dbReference>
<comment type="caution">
    <text evidence="7">Lacks conserved residue(s) required for the propagation of feature annotation.</text>
</comment>
<keyword evidence="10" id="KW-1185">Reference proteome</keyword>
<evidence type="ECO:0000256" key="1">
    <source>
        <dbReference type="ARBA" id="ARBA00001947"/>
    </source>
</evidence>
<proteinExistence type="inferred from homology"/>
<evidence type="ECO:0000256" key="2">
    <source>
        <dbReference type="ARBA" id="ARBA00005988"/>
    </source>
</evidence>
<dbReference type="PANTHER" id="PTHR11705:SF143">
    <property type="entry name" value="SLL0236 PROTEIN"/>
    <property type="match status" value="1"/>
</dbReference>
<keyword evidence="3" id="KW-0645">Protease</keyword>
<dbReference type="GO" id="GO:0006508">
    <property type="term" value="P:proteolysis"/>
    <property type="evidence" value="ECO:0007669"/>
    <property type="project" value="UniProtKB-KW"/>
</dbReference>
<evidence type="ECO:0000256" key="6">
    <source>
        <dbReference type="ARBA" id="ARBA00023049"/>
    </source>
</evidence>
<comment type="similarity">
    <text evidence="2 7">Belongs to the peptidase M14 family.</text>
</comment>
<sequence length="308" mass="36779">MNPLQYFQLKLTERKYKTLDSFIPFTLTEQVEYQPYNEVENRIQKFKCYTEIGKDASGKYGMYLVELGNKAKPKIMILSCLHGTEWQSTQFSLKFMEQLENDTFPDHKFRQYILSQFHILFIPVANPWGYNHTTPLSRYKGRKNANKVNLNRDFYDFTQEESQHIKKVIDKYKPFFYLDCHLMAPRKDGGQNYQDMIVGNVDHESDLYRDFIAKSLSVYANREVEQWNQHNNREHNGLSRRYLFNKPNPFTPNSFPFILELYRPVKNKDGIVAYLTDQEIYQFGIGAMYLFFKSAIHYYLTNNKKKIK</sequence>
<comment type="cofactor">
    <cofactor evidence="1">
        <name>Zn(2+)</name>
        <dbReference type="ChEBI" id="CHEBI:29105"/>
    </cofactor>
</comment>
<dbReference type="PANTHER" id="PTHR11705">
    <property type="entry name" value="PROTEASE FAMILY M14 CARBOXYPEPTIDASE A,B"/>
    <property type="match status" value="1"/>
</dbReference>